<gene>
    <name evidence="1" type="ORF">Acy02nite_62000</name>
</gene>
<protein>
    <submittedName>
        <fullName evidence="1">Uncharacterized protein</fullName>
    </submittedName>
</protein>
<keyword evidence="2" id="KW-1185">Reference proteome</keyword>
<accession>A0A919IMD0</accession>
<dbReference type="EMBL" id="BOMH01000045">
    <property type="protein sequence ID" value="GID68319.1"/>
    <property type="molecule type" value="Genomic_DNA"/>
</dbReference>
<sequence>MTSPIPGLLVLLVTLAGCGGGAEPVPPRTGTDPILVIRRYPGLAPAASRYALPAFTLLAGGTAVLAAADQGIVVTGDRRTLTADEVTRLYDQAAGADLFASHRYGDDVPDASVLVVRIMSATARYETSVIAPSISDGGDRGRVVDFAAAATRAGTAAGTYLPERVAVVIVADGDGASDVRPWPLTTPATGMPGYPSRPCLITGAGEVRAAVRTATTGTRWTTDDGHQVALRVRPLLAYERSCADLEV</sequence>
<reference evidence="1" key="1">
    <citation type="submission" date="2021-01" db="EMBL/GenBank/DDBJ databases">
        <title>Whole genome shotgun sequence of Actinoplanes cyaneus NBRC 14990.</title>
        <authorList>
            <person name="Komaki H."/>
            <person name="Tamura T."/>
        </authorList>
    </citation>
    <scope>NUCLEOTIDE SEQUENCE</scope>
    <source>
        <strain evidence="1">NBRC 14990</strain>
    </source>
</reference>
<evidence type="ECO:0000313" key="2">
    <source>
        <dbReference type="Proteomes" id="UP000619479"/>
    </source>
</evidence>
<comment type="caution">
    <text evidence="1">The sequence shown here is derived from an EMBL/GenBank/DDBJ whole genome shotgun (WGS) entry which is preliminary data.</text>
</comment>
<dbReference type="Proteomes" id="UP000619479">
    <property type="component" value="Unassembled WGS sequence"/>
</dbReference>
<proteinExistence type="predicted"/>
<dbReference type="RefSeq" id="WP_203747470.1">
    <property type="nucleotide sequence ID" value="NZ_BAAAUC010000022.1"/>
</dbReference>
<dbReference type="AlphaFoldDB" id="A0A919IMD0"/>
<name>A0A919IMD0_9ACTN</name>
<evidence type="ECO:0000313" key="1">
    <source>
        <dbReference type="EMBL" id="GID68319.1"/>
    </source>
</evidence>
<organism evidence="1 2">
    <name type="scientific">Actinoplanes cyaneus</name>
    <dbReference type="NCBI Taxonomy" id="52696"/>
    <lineage>
        <taxon>Bacteria</taxon>
        <taxon>Bacillati</taxon>
        <taxon>Actinomycetota</taxon>
        <taxon>Actinomycetes</taxon>
        <taxon>Micromonosporales</taxon>
        <taxon>Micromonosporaceae</taxon>
        <taxon>Actinoplanes</taxon>
    </lineage>
</organism>